<keyword evidence="1" id="KW-0472">Membrane</keyword>
<reference evidence="2 3" key="1">
    <citation type="submission" date="2020-08" db="EMBL/GenBank/DDBJ databases">
        <title>Genomic Encyclopedia of Type Strains, Phase IV (KMG-IV): sequencing the most valuable type-strain genomes for metagenomic binning, comparative biology and taxonomic classification.</title>
        <authorList>
            <person name="Goeker M."/>
        </authorList>
    </citation>
    <scope>NUCLEOTIDE SEQUENCE [LARGE SCALE GENOMIC DNA]</scope>
    <source>
        <strain evidence="2 3">DSM 5391</strain>
    </source>
</reference>
<feature type="transmembrane region" description="Helical" evidence="1">
    <location>
        <begin position="12"/>
        <end position="36"/>
    </location>
</feature>
<gene>
    <name evidence="2" type="ORF">HNR53_003471</name>
</gene>
<evidence type="ECO:0000256" key="1">
    <source>
        <dbReference type="SAM" id="Phobius"/>
    </source>
</evidence>
<dbReference type="Proteomes" id="UP000531594">
    <property type="component" value="Unassembled WGS sequence"/>
</dbReference>
<organism evidence="2 3">
    <name type="scientific">Bacillus benzoevorans</name>
    <dbReference type="NCBI Taxonomy" id="1456"/>
    <lineage>
        <taxon>Bacteria</taxon>
        <taxon>Bacillati</taxon>
        <taxon>Bacillota</taxon>
        <taxon>Bacilli</taxon>
        <taxon>Bacillales</taxon>
        <taxon>Bacillaceae</taxon>
        <taxon>Bacillus</taxon>
    </lineage>
</organism>
<evidence type="ECO:0000313" key="3">
    <source>
        <dbReference type="Proteomes" id="UP000531594"/>
    </source>
</evidence>
<keyword evidence="3" id="KW-1185">Reference proteome</keyword>
<protein>
    <submittedName>
        <fullName evidence="2">Uncharacterized protein</fullName>
    </submittedName>
</protein>
<keyword evidence="1" id="KW-0812">Transmembrane</keyword>
<feature type="transmembrane region" description="Helical" evidence="1">
    <location>
        <begin position="112"/>
        <end position="139"/>
    </location>
</feature>
<sequence length="185" mass="20925">MLHKTTSVLHAINGLITLSTRVTWIFVFIASIFFYFSAETVIQSEQTYQKFTIFEYTLDKGINVSTSEEPTIMDGVKSALVVMGSIPITFLDISWKILQSGSPFMPHILLKILWYIIGIIPAFWGGIFAAVISGIILAFKYMFINGVDYYLLGYLIPWALFALPVITYPLTHLEENLKKRTKSPA</sequence>
<dbReference type="EMBL" id="JACHGK010000013">
    <property type="protein sequence ID" value="MBB6446807.1"/>
    <property type="molecule type" value="Genomic_DNA"/>
</dbReference>
<feature type="transmembrane region" description="Helical" evidence="1">
    <location>
        <begin position="151"/>
        <end position="170"/>
    </location>
</feature>
<dbReference type="RefSeq" id="WP_184528128.1">
    <property type="nucleotide sequence ID" value="NZ_JACHGK010000013.1"/>
</dbReference>
<evidence type="ECO:0000313" key="2">
    <source>
        <dbReference type="EMBL" id="MBB6446807.1"/>
    </source>
</evidence>
<dbReference type="AlphaFoldDB" id="A0A7X0HVQ4"/>
<comment type="caution">
    <text evidence="2">The sequence shown here is derived from an EMBL/GenBank/DDBJ whole genome shotgun (WGS) entry which is preliminary data.</text>
</comment>
<accession>A0A7X0HVQ4</accession>
<proteinExistence type="predicted"/>
<keyword evidence="1" id="KW-1133">Transmembrane helix</keyword>
<name>A0A7X0HVQ4_9BACI</name>